<keyword evidence="2" id="KW-1133">Transmembrane helix</keyword>
<feature type="compositionally biased region" description="Basic and acidic residues" evidence="1">
    <location>
        <begin position="40"/>
        <end position="53"/>
    </location>
</feature>
<proteinExistence type="predicted"/>
<feature type="transmembrane region" description="Helical" evidence="2">
    <location>
        <begin position="75"/>
        <end position="100"/>
    </location>
</feature>
<dbReference type="EMBL" id="JXJN01024365">
    <property type="status" value="NOT_ANNOTATED_CDS"/>
    <property type="molecule type" value="Genomic_DNA"/>
</dbReference>
<keyword evidence="2" id="KW-0812">Transmembrane</keyword>
<accession>A0A1B0C272</accession>
<reference evidence="4" key="1">
    <citation type="submission" date="2015-01" db="EMBL/GenBank/DDBJ databases">
        <authorList>
            <person name="Aksoy S."/>
            <person name="Warren W."/>
            <person name="Wilson R.K."/>
        </authorList>
    </citation>
    <scope>NUCLEOTIDE SEQUENCE [LARGE SCALE GENOMIC DNA]</scope>
    <source>
        <strain evidence="4">IAEA</strain>
    </source>
</reference>
<name>A0A1B0C272_9MUSC</name>
<evidence type="ECO:0000256" key="1">
    <source>
        <dbReference type="SAM" id="MobiDB-lite"/>
    </source>
</evidence>
<evidence type="ECO:0000256" key="2">
    <source>
        <dbReference type="SAM" id="Phobius"/>
    </source>
</evidence>
<evidence type="ECO:0000313" key="4">
    <source>
        <dbReference type="Proteomes" id="UP000092460"/>
    </source>
</evidence>
<reference evidence="3" key="2">
    <citation type="submission" date="2020-05" db="UniProtKB">
        <authorList>
            <consortium name="EnsemblMetazoa"/>
        </authorList>
    </citation>
    <scope>IDENTIFICATION</scope>
    <source>
        <strain evidence="3">IAEA</strain>
    </source>
</reference>
<dbReference type="Proteomes" id="UP000092460">
    <property type="component" value="Unassembled WGS sequence"/>
</dbReference>
<keyword evidence="4" id="KW-1185">Reference proteome</keyword>
<feature type="region of interest" description="Disordered" evidence="1">
    <location>
        <begin position="34"/>
        <end position="53"/>
    </location>
</feature>
<sequence length="125" mass="14319">MNGDKQTGVSIMRIEPKRFDVVARSHDGFKTPLGQSAMHIRPDNGDKPKVSEQRDTTLLIETLARRRPKNIFPTLIVVLPTYAFCVTIIFYRVMIAYLIIPLPYVALEKDDPLICLSTYKRKVNQ</sequence>
<keyword evidence="2" id="KW-0472">Membrane</keyword>
<dbReference type="EnsemblMetazoa" id="GPPI047125-RA">
    <property type="protein sequence ID" value="GPPI047125-PA"/>
    <property type="gene ID" value="GPPI047125"/>
</dbReference>
<dbReference type="AlphaFoldDB" id="A0A1B0C272"/>
<protein>
    <submittedName>
        <fullName evidence="3">Uncharacterized protein</fullName>
    </submittedName>
</protein>
<dbReference type="VEuPathDB" id="VectorBase:GPPI047125"/>
<evidence type="ECO:0000313" key="3">
    <source>
        <dbReference type="EnsemblMetazoa" id="GPPI047125-PA"/>
    </source>
</evidence>
<dbReference type="EMBL" id="JXJN01024366">
    <property type="status" value="NOT_ANNOTATED_CDS"/>
    <property type="molecule type" value="Genomic_DNA"/>
</dbReference>
<organism evidence="3 4">
    <name type="scientific">Glossina palpalis gambiensis</name>
    <dbReference type="NCBI Taxonomy" id="67801"/>
    <lineage>
        <taxon>Eukaryota</taxon>
        <taxon>Metazoa</taxon>
        <taxon>Ecdysozoa</taxon>
        <taxon>Arthropoda</taxon>
        <taxon>Hexapoda</taxon>
        <taxon>Insecta</taxon>
        <taxon>Pterygota</taxon>
        <taxon>Neoptera</taxon>
        <taxon>Endopterygota</taxon>
        <taxon>Diptera</taxon>
        <taxon>Brachycera</taxon>
        <taxon>Muscomorpha</taxon>
        <taxon>Hippoboscoidea</taxon>
        <taxon>Glossinidae</taxon>
        <taxon>Glossina</taxon>
    </lineage>
</organism>